<feature type="signal peptide" evidence="1">
    <location>
        <begin position="1"/>
        <end position="24"/>
    </location>
</feature>
<reference evidence="4" key="1">
    <citation type="submission" date="2018-08" db="EMBL/GenBank/DDBJ databases">
        <authorList>
            <person name="Kim S.-J."/>
            <person name="Jung G.-Y."/>
        </authorList>
    </citation>
    <scope>NUCLEOTIDE SEQUENCE [LARGE SCALE GENOMIC DNA]</scope>
    <source>
        <strain evidence="4">GY_H</strain>
    </source>
</reference>
<dbReference type="RefSeq" id="WP_115516877.1">
    <property type="nucleotide sequence ID" value="NZ_QRGO01000001.1"/>
</dbReference>
<protein>
    <submittedName>
        <fullName evidence="3">Glycine zipper 2TM domain-containing protein</fullName>
    </submittedName>
</protein>
<evidence type="ECO:0000313" key="3">
    <source>
        <dbReference type="EMBL" id="RDV04850.1"/>
    </source>
</evidence>
<dbReference type="OrthoDB" id="8457117at2"/>
<feature type="domain" description="Glycine zipper" evidence="2">
    <location>
        <begin position="30"/>
        <end position="72"/>
    </location>
</feature>
<evidence type="ECO:0000313" key="4">
    <source>
        <dbReference type="Proteomes" id="UP000263993"/>
    </source>
</evidence>
<dbReference type="AlphaFoldDB" id="A0A371BBC1"/>
<name>A0A371BBC1_9BRAD</name>
<sequence>MVRKVGVLVVLALLALLPVRQAAAQNNTIGGAIIGGGIGAVVGGAATGKAGGAVAGGIIGAAAGAAIGSQMEPRGRYYWYDGRCWRKHRDGSYHRVSRNYCY</sequence>
<dbReference type="Pfam" id="PF13488">
    <property type="entry name" value="Gly-zipper_Omp"/>
    <property type="match status" value="1"/>
</dbReference>
<dbReference type="Proteomes" id="UP000263993">
    <property type="component" value="Unassembled WGS sequence"/>
</dbReference>
<organism evidence="3 4">
    <name type="scientific">Undibacter mobilis</name>
    <dbReference type="NCBI Taxonomy" id="2292256"/>
    <lineage>
        <taxon>Bacteria</taxon>
        <taxon>Pseudomonadati</taxon>
        <taxon>Pseudomonadota</taxon>
        <taxon>Alphaproteobacteria</taxon>
        <taxon>Hyphomicrobiales</taxon>
        <taxon>Nitrobacteraceae</taxon>
        <taxon>Undibacter</taxon>
    </lineage>
</organism>
<accession>A0A371BBC1</accession>
<comment type="caution">
    <text evidence="3">The sequence shown here is derived from an EMBL/GenBank/DDBJ whole genome shotgun (WGS) entry which is preliminary data.</text>
</comment>
<evidence type="ECO:0000256" key="1">
    <source>
        <dbReference type="SAM" id="SignalP"/>
    </source>
</evidence>
<keyword evidence="1" id="KW-0732">Signal</keyword>
<dbReference type="EMBL" id="QRGO01000001">
    <property type="protein sequence ID" value="RDV04850.1"/>
    <property type="molecule type" value="Genomic_DNA"/>
</dbReference>
<evidence type="ECO:0000259" key="2">
    <source>
        <dbReference type="Pfam" id="PF13488"/>
    </source>
</evidence>
<dbReference type="InterPro" id="IPR039567">
    <property type="entry name" value="Gly-zipper"/>
</dbReference>
<feature type="chain" id="PRO_5016604699" evidence="1">
    <location>
        <begin position="25"/>
        <end position="102"/>
    </location>
</feature>
<keyword evidence="4" id="KW-1185">Reference proteome</keyword>
<gene>
    <name evidence="3" type="ORF">DXH78_09915</name>
</gene>
<proteinExistence type="predicted"/>